<dbReference type="Proteomes" id="UP000632454">
    <property type="component" value="Unassembled WGS sequence"/>
</dbReference>
<comment type="caution">
    <text evidence="1">The sequence shown here is derived from an EMBL/GenBank/DDBJ whole genome shotgun (WGS) entry which is preliminary data.</text>
</comment>
<evidence type="ECO:0000313" key="2">
    <source>
        <dbReference type="Proteomes" id="UP000632454"/>
    </source>
</evidence>
<accession>A0ABQ1V6G2</accession>
<evidence type="ECO:0000313" key="1">
    <source>
        <dbReference type="EMBL" id="GGF39121.1"/>
    </source>
</evidence>
<proteinExistence type="predicted"/>
<keyword evidence="2" id="KW-1185">Reference proteome</keyword>
<gene>
    <name evidence="1" type="ORF">GCM10007298_38520</name>
</gene>
<dbReference type="EMBL" id="BMCS01000003">
    <property type="protein sequence ID" value="GGF39121.1"/>
    <property type="molecule type" value="Genomic_DNA"/>
</dbReference>
<dbReference type="RefSeq" id="WP_188492002.1">
    <property type="nucleotide sequence ID" value="NZ_BMCS01000003.1"/>
</dbReference>
<protein>
    <recommendedName>
        <fullName evidence="3">Tail terminator</fullName>
    </recommendedName>
</protein>
<evidence type="ECO:0008006" key="3">
    <source>
        <dbReference type="Google" id="ProtNLM"/>
    </source>
</evidence>
<sequence length="128" mass="13635">MAVSVIAAARAVLVAALPGVNVSYKIPEPLTQRFIRISRAGGPRGRDIDSPRIIVECYASTAAKAADGPRAELDAYAAADALRVAASGGPWAGGWITGWEQNNILDFPDPSQTQHARWQFTGTLYLLT</sequence>
<organism evidence="1 2">
    <name type="scientific">Williamsia phyllosphaerae</name>
    <dbReference type="NCBI Taxonomy" id="885042"/>
    <lineage>
        <taxon>Bacteria</taxon>
        <taxon>Bacillati</taxon>
        <taxon>Actinomycetota</taxon>
        <taxon>Actinomycetes</taxon>
        <taxon>Mycobacteriales</taxon>
        <taxon>Nocardiaceae</taxon>
        <taxon>Williamsia</taxon>
    </lineage>
</organism>
<name>A0ABQ1V6G2_9NOCA</name>
<reference evidence="2" key="1">
    <citation type="journal article" date="2019" name="Int. J. Syst. Evol. Microbiol.">
        <title>The Global Catalogue of Microorganisms (GCM) 10K type strain sequencing project: providing services to taxonomists for standard genome sequencing and annotation.</title>
        <authorList>
            <consortium name="The Broad Institute Genomics Platform"/>
            <consortium name="The Broad Institute Genome Sequencing Center for Infectious Disease"/>
            <person name="Wu L."/>
            <person name="Ma J."/>
        </authorList>
    </citation>
    <scope>NUCLEOTIDE SEQUENCE [LARGE SCALE GENOMIC DNA]</scope>
    <source>
        <strain evidence="2">CCM 7855</strain>
    </source>
</reference>